<dbReference type="EMBL" id="FO203431">
    <property type="protein sequence ID" value="CCH88232.1"/>
    <property type="molecule type" value="Genomic_DNA"/>
</dbReference>
<sequence length="863" mass="90763">MTSVPRAKTSVPCLPPVFLPRPHLLTALDRGDDSAVTLVCAPPGHGKTLLLADWVRCDGVPVAWVALDEDDDDPRRLWTSVLAALAACPAVPPSSPLRSLVVPRTTVGIDFLTELFQALDAVPTRIRLVLDDAHHLRSPATLHGVEALLRHQLGSVRLVLGSRADPALPLARLRMEGRLCELRTGQLAFSAEETGSLADRCGLRLTSRQSALLHERTEGWVAGIRLAALALRQHPDADDFLAAFSGDDRSVADYLSDEVFSAISADEGDLLRRVSISDPMPVLLAVELTGRVDAGDVLAGLEHTTGLVTAAGPHRTEFRVQELMRSYLTAELQRDGPVVVAELHRRAAEWWSAAGAPLRALRHAAQSGSEKLTIGLLHQWAAVLVAAGQHGELRRLLAALEPRQPEPDPWLPLITAQVHIGEGDWTAAQADVRRAAVAPGPEDPLLARFRSATSGLAGLGCPAAEDVPGTDGSALAALESLGRGAAGLFAAGALAPDRFAAVLGQLEAALAVARDQQLGLLEVESQALIAAAAVTGGDHSRAQRAARAAVAAATAHGWLDSPWVVSARAVQAHASLAQAAPERALAAAGEGLAAMQETPQPALRFALRAARGGALCDLGDRTAGLLELQQAEAELGGAHLPAPLAASAALLEHRAALLLDLPTAAASVLSRLAARGDAAAEVLLMRSWAEAASGSPRSARAAVAPLLQGRVPAVLRSTTVEAWLVDAWGAQRTGDRPAGRSALQAALDLAEPMDLVRPFAIAGPGLRALLVDQLGGVRDRSAFTFRCLASERRAREPLPASLSARERDVLAELASLSNLSEIADDLDVSVNTVKSHVRAIYGKLGVSTRREAVLTAWEHEVPR</sequence>
<dbReference type="InterPro" id="IPR016032">
    <property type="entry name" value="Sig_transdc_resp-reg_C-effctor"/>
</dbReference>
<protein>
    <submittedName>
        <fullName evidence="2">ATP-dependent transcriptional regulator, MalT-like, LuxR family</fullName>
    </submittedName>
</protein>
<evidence type="ECO:0000313" key="2">
    <source>
        <dbReference type="EMBL" id="CCH88232.1"/>
    </source>
</evidence>
<dbReference type="CDD" id="cd06170">
    <property type="entry name" value="LuxR_C_like"/>
    <property type="match status" value="1"/>
</dbReference>
<dbReference type="PROSITE" id="PS50043">
    <property type="entry name" value="HTH_LUXR_2"/>
    <property type="match status" value="1"/>
</dbReference>
<organism evidence="2 3">
    <name type="scientific">Modestobacter italicus (strain DSM 44449 / CECT 9708 / BC 501)</name>
    <dbReference type="NCBI Taxonomy" id="2732864"/>
    <lineage>
        <taxon>Bacteria</taxon>
        <taxon>Bacillati</taxon>
        <taxon>Actinomycetota</taxon>
        <taxon>Actinomycetes</taxon>
        <taxon>Geodermatophilales</taxon>
        <taxon>Geodermatophilaceae</taxon>
        <taxon>Modestobacter</taxon>
    </lineage>
</organism>
<accession>I4EXW9</accession>
<dbReference type="Pfam" id="PF25873">
    <property type="entry name" value="WHD_MalT"/>
    <property type="match status" value="1"/>
</dbReference>
<dbReference type="STRING" id="477641.MODMU_2803"/>
<dbReference type="InterPro" id="IPR036388">
    <property type="entry name" value="WH-like_DNA-bd_sf"/>
</dbReference>
<keyword evidence="3" id="KW-1185">Reference proteome</keyword>
<dbReference type="HOGENOM" id="CLU_006325_1_0_11"/>
<dbReference type="SMART" id="SM00421">
    <property type="entry name" value="HTH_LUXR"/>
    <property type="match status" value="1"/>
</dbReference>
<dbReference type="InterPro" id="IPR000792">
    <property type="entry name" value="Tscrpt_reg_LuxR_C"/>
</dbReference>
<dbReference type="Gene3D" id="1.10.10.10">
    <property type="entry name" value="Winged helix-like DNA-binding domain superfamily/Winged helix DNA-binding domain"/>
    <property type="match status" value="1"/>
</dbReference>
<evidence type="ECO:0000259" key="1">
    <source>
        <dbReference type="PROSITE" id="PS50043"/>
    </source>
</evidence>
<dbReference type="OMA" id="RACQWFA"/>
<feature type="domain" description="HTH luxR-type" evidence="1">
    <location>
        <begin position="795"/>
        <end position="860"/>
    </location>
</feature>
<dbReference type="KEGG" id="mmar:MODMU_2803"/>
<name>I4EXW9_MODI5</name>
<dbReference type="SUPFAM" id="SSF46894">
    <property type="entry name" value="C-terminal effector domain of the bipartite response regulators"/>
    <property type="match status" value="1"/>
</dbReference>
<dbReference type="GO" id="GO:0006355">
    <property type="term" value="P:regulation of DNA-templated transcription"/>
    <property type="evidence" value="ECO:0007669"/>
    <property type="project" value="InterPro"/>
</dbReference>
<dbReference type="Pfam" id="PF00196">
    <property type="entry name" value="GerE"/>
    <property type="match status" value="1"/>
</dbReference>
<evidence type="ECO:0000313" key="3">
    <source>
        <dbReference type="Proteomes" id="UP000006461"/>
    </source>
</evidence>
<dbReference type="eggNOG" id="COG2909">
    <property type="taxonomic scope" value="Bacteria"/>
</dbReference>
<dbReference type="InterPro" id="IPR059106">
    <property type="entry name" value="WHD_MalT"/>
</dbReference>
<dbReference type="SUPFAM" id="SSF52540">
    <property type="entry name" value="P-loop containing nucleoside triphosphate hydrolases"/>
    <property type="match status" value="1"/>
</dbReference>
<dbReference type="InterPro" id="IPR027417">
    <property type="entry name" value="P-loop_NTPase"/>
</dbReference>
<dbReference type="Proteomes" id="UP000006461">
    <property type="component" value="Chromosome"/>
</dbReference>
<reference evidence="2 3" key="1">
    <citation type="journal article" date="2012" name="J. Bacteriol.">
        <title>Genome Sequence of Radiation-Resistant Modestobacter marinus Strain BC501, a Representative Actinobacterium That Thrives on Calcareous Stone Surfaces.</title>
        <authorList>
            <person name="Normand P."/>
            <person name="Gury J."/>
            <person name="Pujic P."/>
            <person name="Chouaia B."/>
            <person name="Crotti E."/>
            <person name="Brusetti L."/>
            <person name="Daffonchio D."/>
            <person name="Vacherie B."/>
            <person name="Barbe V."/>
            <person name="Medigue C."/>
            <person name="Calteau A."/>
            <person name="Ghodhbane-Gtari F."/>
            <person name="Essoussi I."/>
            <person name="Nouioui I."/>
            <person name="Abbassi-Ghozzi I."/>
            <person name="Gtari M."/>
        </authorList>
    </citation>
    <scope>NUCLEOTIDE SEQUENCE [LARGE SCALE GENOMIC DNA]</scope>
    <source>
        <strain evidence="3">BC 501</strain>
    </source>
</reference>
<dbReference type="AlphaFoldDB" id="I4EXW9"/>
<dbReference type="GO" id="GO:0003677">
    <property type="term" value="F:DNA binding"/>
    <property type="evidence" value="ECO:0007669"/>
    <property type="project" value="InterPro"/>
</dbReference>
<gene>
    <name evidence="2" type="ordered locus">MODMU_2803</name>
</gene>
<proteinExistence type="predicted"/>